<keyword evidence="2 5" id="KW-0812">Transmembrane</keyword>
<comment type="subcellular location">
    <subcellularLocation>
        <location evidence="1">Membrane</location>
        <topology evidence="1">Multi-pass membrane protein</topology>
    </subcellularLocation>
</comment>
<feature type="transmembrane region" description="Helical" evidence="5">
    <location>
        <begin position="48"/>
        <end position="67"/>
    </location>
</feature>
<name>A0A0A9WAK7_LYGHE</name>
<reference evidence="7" key="2">
    <citation type="submission" date="2014-07" db="EMBL/GenBank/DDBJ databases">
        <authorList>
            <person name="Hull J."/>
        </authorList>
    </citation>
    <scope>NUCLEOTIDE SEQUENCE</scope>
</reference>
<feature type="transmembrane region" description="Helical" evidence="5">
    <location>
        <begin position="79"/>
        <end position="98"/>
    </location>
</feature>
<evidence type="ECO:0000259" key="6">
    <source>
        <dbReference type="Pfam" id="PF01061"/>
    </source>
</evidence>
<feature type="non-terminal residue" evidence="7">
    <location>
        <position position="1"/>
    </location>
</feature>
<keyword evidence="4 5" id="KW-0472">Membrane</keyword>
<dbReference type="EMBL" id="GBHO01038127">
    <property type="protein sequence ID" value="JAG05477.1"/>
    <property type="molecule type" value="Transcribed_RNA"/>
</dbReference>
<feature type="transmembrane region" description="Helical" evidence="5">
    <location>
        <begin position="12"/>
        <end position="36"/>
    </location>
</feature>
<evidence type="ECO:0000256" key="1">
    <source>
        <dbReference type="ARBA" id="ARBA00004141"/>
    </source>
</evidence>
<protein>
    <submittedName>
        <fullName evidence="7">ABC transporter G family member 20</fullName>
    </submittedName>
</protein>
<evidence type="ECO:0000256" key="4">
    <source>
        <dbReference type="ARBA" id="ARBA00023136"/>
    </source>
</evidence>
<dbReference type="AlphaFoldDB" id="A0A0A9WAK7"/>
<evidence type="ECO:0000256" key="3">
    <source>
        <dbReference type="ARBA" id="ARBA00022989"/>
    </source>
</evidence>
<feature type="transmembrane region" description="Helical" evidence="5">
    <location>
        <begin position="135"/>
        <end position="158"/>
    </location>
</feature>
<sequence>GLVAGMTYLETVLAHTVLQIALIAVQKGIMLVIFYVFYDETLLGSKTLAVVLLFAIEAVGVAYGFFITEVCSCERLITYNAISTLNVIFLVSGLLWPVEGAHAVMRSVLWAVPISPAIDAYRTIALRGQGLENYIVAKGFVSCAAWITIFSLGTYVSYRAKRYRRIS</sequence>
<dbReference type="GO" id="GO:0016020">
    <property type="term" value="C:membrane"/>
    <property type="evidence" value="ECO:0007669"/>
    <property type="project" value="UniProtKB-SubCell"/>
</dbReference>
<evidence type="ECO:0000256" key="2">
    <source>
        <dbReference type="ARBA" id="ARBA00022692"/>
    </source>
</evidence>
<keyword evidence="3 5" id="KW-1133">Transmembrane helix</keyword>
<accession>A0A0A9WAK7</accession>
<evidence type="ECO:0000256" key="5">
    <source>
        <dbReference type="SAM" id="Phobius"/>
    </source>
</evidence>
<reference evidence="7" key="1">
    <citation type="journal article" date="2014" name="PLoS ONE">
        <title>Transcriptome-Based Identification of ABC Transporters in the Western Tarnished Plant Bug Lygus hesperus.</title>
        <authorList>
            <person name="Hull J.J."/>
            <person name="Chaney K."/>
            <person name="Geib S.M."/>
            <person name="Fabrick J.A."/>
            <person name="Brent C.S."/>
            <person name="Walsh D."/>
            <person name="Lavine L.C."/>
        </authorList>
    </citation>
    <scope>NUCLEOTIDE SEQUENCE</scope>
</reference>
<dbReference type="GO" id="GO:0140359">
    <property type="term" value="F:ABC-type transporter activity"/>
    <property type="evidence" value="ECO:0007669"/>
    <property type="project" value="InterPro"/>
</dbReference>
<feature type="domain" description="ABC-2 type transporter transmembrane" evidence="6">
    <location>
        <begin position="3"/>
        <end position="124"/>
    </location>
</feature>
<dbReference type="InterPro" id="IPR013525">
    <property type="entry name" value="ABC2_TM"/>
</dbReference>
<proteinExistence type="predicted"/>
<organism evidence="7">
    <name type="scientific">Lygus hesperus</name>
    <name type="common">Western plant bug</name>
    <dbReference type="NCBI Taxonomy" id="30085"/>
    <lineage>
        <taxon>Eukaryota</taxon>
        <taxon>Metazoa</taxon>
        <taxon>Ecdysozoa</taxon>
        <taxon>Arthropoda</taxon>
        <taxon>Hexapoda</taxon>
        <taxon>Insecta</taxon>
        <taxon>Pterygota</taxon>
        <taxon>Neoptera</taxon>
        <taxon>Paraneoptera</taxon>
        <taxon>Hemiptera</taxon>
        <taxon>Heteroptera</taxon>
        <taxon>Panheteroptera</taxon>
        <taxon>Cimicomorpha</taxon>
        <taxon>Miridae</taxon>
        <taxon>Mirini</taxon>
        <taxon>Lygus</taxon>
    </lineage>
</organism>
<dbReference type="Pfam" id="PF01061">
    <property type="entry name" value="ABC2_membrane"/>
    <property type="match status" value="1"/>
</dbReference>
<evidence type="ECO:0000313" key="7">
    <source>
        <dbReference type="EMBL" id="JAG05477.1"/>
    </source>
</evidence>
<gene>
    <name evidence="7" type="primary">abcG20_7</name>
    <name evidence="7" type="ORF">CM83_9123</name>
</gene>